<keyword evidence="2 6" id="KW-0808">Transferase</keyword>
<dbReference type="Pfam" id="PF00294">
    <property type="entry name" value="PfkB"/>
    <property type="match status" value="1"/>
</dbReference>
<dbReference type="GO" id="GO:0008662">
    <property type="term" value="F:1-phosphofructokinase activity"/>
    <property type="evidence" value="ECO:0007669"/>
    <property type="project" value="UniProtKB-EC"/>
</dbReference>
<protein>
    <recommendedName>
        <fullName evidence="6">Tagatose-6-phosphate kinase</fullName>
        <ecNumber evidence="6">2.7.1.144</ecNumber>
    </recommendedName>
</protein>
<evidence type="ECO:0000259" key="7">
    <source>
        <dbReference type="Pfam" id="PF00294"/>
    </source>
</evidence>
<dbReference type="PANTHER" id="PTHR46566">
    <property type="entry name" value="1-PHOSPHOFRUCTOKINASE-RELATED"/>
    <property type="match status" value="1"/>
</dbReference>
<proteinExistence type="inferred from homology"/>
<organism evidence="8 9">
    <name type="scientific">Faecalicatena acetigenes</name>
    <dbReference type="NCBI Taxonomy" id="2981790"/>
    <lineage>
        <taxon>Bacteria</taxon>
        <taxon>Bacillati</taxon>
        <taxon>Bacillota</taxon>
        <taxon>Clostridia</taxon>
        <taxon>Lachnospirales</taxon>
        <taxon>Lachnospiraceae</taxon>
        <taxon>Faecalicatena</taxon>
    </lineage>
</organism>
<comment type="pathway">
    <text evidence="6">Carbohydrate metabolism; D-tagatose 6-phosphate degradation; D-glyceraldehyde 3-phosphate and glycerone phosphate from D-tagatose 6-phosphate: step 1/2.</text>
</comment>
<dbReference type="PANTHER" id="PTHR46566:SF2">
    <property type="entry name" value="ATP-DEPENDENT 6-PHOSPHOFRUCTOKINASE ISOZYME 2"/>
    <property type="match status" value="1"/>
</dbReference>
<dbReference type="Gene3D" id="3.40.1190.20">
    <property type="match status" value="1"/>
</dbReference>
<evidence type="ECO:0000313" key="9">
    <source>
        <dbReference type="Proteomes" id="UP001652394"/>
    </source>
</evidence>
<sequence length="319" mass="34855">MNKKIVTVTLNPCVDLTLTVDKFLYGGTNNVVGTRKDISGKGINTSVVLKNLGIENIATGLMFLEDKDILRDFLEKNKIPNKFILAPGNMRTNIKIFDNSQKSMSEFNGKGCYVDTETQNAFLAMMEEVLAETKILIVSGSVPPGISIEIYKWLTAMAVEKGIRVIADASGQILEETVESKPFLIKPNTDELEKTFHMPSSTEEEIVQAANKIIKKGVKYVCVSRGEKGAVLVTEKKIYTADGVAVKVKGIQGAGDSMIAGFCYAMEHAMEEKDYLKYAVAAATGSLLHEGTKLCEKEDILEVADLVQVNEKSNEGGIK</sequence>
<evidence type="ECO:0000256" key="6">
    <source>
        <dbReference type="PIRNR" id="PIRNR000535"/>
    </source>
</evidence>
<dbReference type="InterPro" id="IPR022463">
    <property type="entry name" value="1-PFruKinase"/>
</dbReference>
<comment type="similarity">
    <text evidence="1">Belongs to the carbohydrate kinase pfkB family.</text>
</comment>
<dbReference type="InterPro" id="IPR029056">
    <property type="entry name" value="Ribokinase-like"/>
</dbReference>
<evidence type="ECO:0000256" key="2">
    <source>
        <dbReference type="ARBA" id="ARBA00022679"/>
    </source>
</evidence>
<dbReference type="EC" id="2.7.1.144" evidence="6"/>
<comment type="catalytic activity">
    <reaction evidence="6">
        <text>D-tagatofuranose 6-phosphate + ATP = D-tagatofuranose 1,6-bisphosphate + ADP + H(+)</text>
        <dbReference type="Rhea" id="RHEA:12420"/>
        <dbReference type="ChEBI" id="CHEBI:15378"/>
        <dbReference type="ChEBI" id="CHEBI:30616"/>
        <dbReference type="ChEBI" id="CHEBI:58694"/>
        <dbReference type="ChEBI" id="CHEBI:58695"/>
        <dbReference type="ChEBI" id="CHEBI:456216"/>
        <dbReference type="EC" id="2.7.1.144"/>
    </reaction>
</comment>
<feature type="domain" description="Carbohydrate kinase PfkB" evidence="7">
    <location>
        <begin position="14"/>
        <end position="296"/>
    </location>
</feature>
<dbReference type="NCBIfam" id="TIGR03168">
    <property type="entry name" value="1-PFK"/>
    <property type="match status" value="1"/>
</dbReference>
<dbReference type="InterPro" id="IPR017583">
    <property type="entry name" value="Tagatose/fructose_Pkinase"/>
</dbReference>
<keyword evidence="9" id="KW-1185">Reference proteome</keyword>
<evidence type="ECO:0000256" key="1">
    <source>
        <dbReference type="ARBA" id="ARBA00005380"/>
    </source>
</evidence>
<dbReference type="PIRSF" id="PIRSF000535">
    <property type="entry name" value="1PFK/6PFK/LacC"/>
    <property type="match status" value="1"/>
</dbReference>
<accession>A0ABT2TAJ0</accession>
<comment type="caution">
    <text evidence="8">The sequence shown here is derived from an EMBL/GenBank/DDBJ whole genome shotgun (WGS) entry which is preliminary data.</text>
</comment>
<dbReference type="InterPro" id="IPR011611">
    <property type="entry name" value="PfkB_dom"/>
</dbReference>
<gene>
    <name evidence="8" type="primary">pfkB</name>
    <name evidence="8" type="ORF">OCV51_06175</name>
</gene>
<keyword evidence="5 6" id="KW-0067">ATP-binding</keyword>
<evidence type="ECO:0000256" key="5">
    <source>
        <dbReference type="ARBA" id="ARBA00022840"/>
    </source>
</evidence>
<comment type="similarity">
    <text evidence="6">Belongs to the carbohydrate kinase PfkB family. LacC subfamily.</text>
</comment>
<name>A0ABT2TAJ0_9FIRM</name>
<evidence type="ECO:0000256" key="3">
    <source>
        <dbReference type="ARBA" id="ARBA00022741"/>
    </source>
</evidence>
<keyword evidence="3 6" id="KW-0547">Nucleotide-binding</keyword>
<keyword evidence="4" id="KW-0418">Kinase</keyword>
<keyword evidence="6" id="KW-0423">Lactose metabolism</keyword>
<dbReference type="Proteomes" id="UP001652394">
    <property type="component" value="Unassembled WGS sequence"/>
</dbReference>
<evidence type="ECO:0000256" key="4">
    <source>
        <dbReference type="ARBA" id="ARBA00022777"/>
    </source>
</evidence>
<evidence type="ECO:0000313" key="8">
    <source>
        <dbReference type="EMBL" id="MCU6747241.1"/>
    </source>
</evidence>
<dbReference type="CDD" id="cd01164">
    <property type="entry name" value="FruK_PfkB_like"/>
    <property type="match status" value="1"/>
</dbReference>
<reference evidence="8 9" key="1">
    <citation type="journal article" date="2021" name="ISME Commun">
        <title>Automated analysis of genomic sequences facilitates high-throughput and comprehensive description of bacteria.</title>
        <authorList>
            <person name="Hitch T.C.A."/>
        </authorList>
    </citation>
    <scope>NUCLEOTIDE SEQUENCE [LARGE SCALE GENOMIC DNA]</scope>
    <source>
        <strain evidence="8 9">H2_18</strain>
    </source>
</reference>
<dbReference type="RefSeq" id="WP_059070543.1">
    <property type="nucleotide sequence ID" value="NZ_JAOQJX010000007.1"/>
</dbReference>
<dbReference type="NCBIfam" id="TIGR03828">
    <property type="entry name" value="pfkB"/>
    <property type="match status" value="1"/>
</dbReference>
<dbReference type="SUPFAM" id="SSF53613">
    <property type="entry name" value="Ribokinase-like"/>
    <property type="match status" value="1"/>
</dbReference>
<dbReference type="EMBL" id="JAOQJX010000007">
    <property type="protein sequence ID" value="MCU6747241.1"/>
    <property type="molecule type" value="Genomic_DNA"/>
</dbReference>